<accession>A0A2P5CPU9</accession>
<name>A0A2P5CPU9_PARAD</name>
<evidence type="ECO:0000256" key="1">
    <source>
        <dbReference type="SAM" id="Phobius"/>
    </source>
</evidence>
<sequence>MGNGLSGAVDKLQVARGMKGDICFGMLRTTLSKISDSGIGTCPHSSTCIDRSQLFISLLFSHVWWILFHTGTLQLTVLLIFRR</sequence>
<keyword evidence="1" id="KW-0472">Membrane</keyword>
<evidence type="ECO:0000313" key="3">
    <source>
        <dbReference type="Proteomes" id="UP000237105"/>
    </source>
</evidence>
<dbReference type="AlphaFoldDB" id="A0A2P5CPU9"/>
<dbReference type="EMBL" id="JXTB01000107">
    <property type="protein sequence ID" value="PON63077.1"/>
    <property type="molecule type" value="Genomic_DNA"/>
</dbReference>
<keyword evidence="1" id="KW-1133">Transmembrane helix</keyword>
<dbReference type="Proteomes" id="UP000237105">
    <property type="component" value="Unassembled WGS sequence"/>
</dbReference>
<organism evidence="2 3">
    <name type="scientific">Parasponia andersonii</name>
    <name type="common">Sponia andersonii</name>
    <dbReference type="NCBI Taxonomy" id="3476"/>
    <lineage>
        <taxon>Eukaryota</taxon>
        <taxon>Viridiplantae</taxon>
        <taxon>Streptophyta</taxon>
        <taxon>Embryophyta</taxon>
        <taxon>Tracheophyta</taxon>
        <taxon>Spermatophyta</taxon>
        <taxon>Magnoliopsida</taxon>
        <taxon>eudicotyledons</taxon>
        <taxon>Gunneridae</taxon>
        <taxon>Pentapetalae</taxon>
        <taxon>rosids</taxon>
        <taxon>fabids</taxon>
        <taxon>Rosales</taxon>
        <taxon>Cannabaceae</taxon>
        <taxon>Parasponia</taxon>
    </lineage>
</organism>
<keyword evidence="3" id="KW-1185">Reference proteome</keyword>
<evidence type="ECO:0000313" key="2">
    <source>
        <dbReference type="EMBL" id="PON63077.1"/>
    </source>
</evidence>
<keyword evidence="1" id="KW-0812">Transmembrane</keyword>
<feature type="transmembrane region" description="Helical" evidence="1">
    <location>
        <begin position="62"/>
        <end position="81"/>
    </location>
</feature>
<gene>
    <name evidence="2" type="ORF">PanWU01x14_133490</name>
</gene>
<dbReference type="OrthoDB" id="10372077at2759"/>
<reference evidence="3" key="1">
    <citation type="submission" date="2016-06" db="EMBL/GenBank/DDBJ databases">
        <title>Parallel loss of symbiosis genes in relatives of nitrogen-fixing non-legume Parasponia.</title>
        <authorList>
            <person name="Van Velzen R."/>
            <person name="Holmer R."/>
            <person name="Bu F."/>
            <person name="Rutten L."/>
            <person name="Van Zeijl A."/>
            <person name="Liu W."/>
            <person name="Santuari L."/>
            <person name="Cao Q."/>
            <person name="Sharma T."/>
            <person name="Shen D."/>
            <person name="Roswanjaya Y."/>
            <person name="Wardhani T."/>
            <person name="Kalhor M.S."/>
            <person name="Jansen J."/>
            <person name="Van den Hoogen J."/>
            <person name="Gungor B."/>
            <person name="Hartog M."/>
            <person name="Hontelez J."/>
            <person name="Verver J."/>
            <person name="Yang W.-C."/>
            <person name="Schijlen E."/>
            <person name="Repin R."/>
            <person name="Schilthuizen M."/>
            <person name="Schranz E."/>
            <person name="Heidstra R."/>
            <person name="Miyata K."/>
            <person name="Fedorova E."/>
            <person name="Kohlen W."/>
            <person name="Bisseling T."/>
            <person name="Smit S."/>
            <person name="Geurts R."/>
        </authorList>
    </citation>
    <scope>NUCLEOTIDE SEQUENCE [LARGE SCALE GENOMIC DNA]</scope>
    <source>
        <strain evidence="3">cv. WU1-14</strain>
    </source>
</reference>
<protein>
    <submittedName>
        <fullName evidence="2">Uncharacterized protein</fullName>
    </submittedName>
</protein>
<proteinExistence type="predicted"/>
<comment type="caution">
    <text evidence="2">The sequence shown here is derived from an EMBL/GenBank/DDBJ whole genome shotgun (WGS) entry which is preliminary data.</text>
</comment>